<proteinExistence type="predicted"/>
<dbReference type="Pfam" id="PF05565">
    <property type="entry name" value="Sipho_Gp157"/>
    <property type="match status" value="1"/>
</dbReference>
<evidence type="ECO:0000313" key="2">
    <source>
        <dbReference type="Proteomes" id="UP000191240"/>
    </source>
</evidence>
<sequence>MKLYEINQEILDCIDQETGEILDSEKLEKLQIDRHEKLRNYAFLVINLSADVDKFKAQEDKFKARRKKAENTIEWAKQTLSRELEGKEMEEDEFRISYLPSEAVEIDETMADKIPFEFWKEQKPSFDKNALKKAIKEGQKIEGVRLVERNNIQIK</sequence>
<dbReference type="OrthoDB" id="2053372at2"/>
<dbReference type="AlphaFoldDB" id="A0A1M6C4S4"/>
<organism evidence="1 2">
    <name type="scientific">Anaerovibrio lipolyticus DSM 3074</name>
    <dbReference type="NCBI Taxonomy" id="1120997"/>
    <lineage>
        <taxon>Bacteria</taxon>
        <taxon>Bacillati</taxon>
        <taxon>Bacillota</taxon>
        <taxon>Negativicutes</taxon>
        <taxon>Selenomonadales</taxon>
        <taxon>Selenomonadaceae</taxon>
        <taxon>Anaerovibrio</taxon>
    </lineage>
</organism>
<reference evidence="1 2" key="1">
    <citation type="submission" date="2016-11" db="EMBL/GenBank/DDBJ databases">
        <authorList>
            <person name="Jaros S."/>
            <person name="Januszkiewicz K."/>
            <person name="Wedrychowicz H."/>
        </authorList>
    </citation>
    <scope>NUCLEOTIDE SEQUENCE [LARGE SCALE GENOMIC DNA]</scope>
    <source>
        <strain evidence="1 2">DSM 3074</strain>
    </source>
</reference>
<accession>A0A1M6C4S4</accession>
<dbReference type="RefSeq" id="WP_080325542.1">
    <property type="nucleotide sequence ID" value="NZ_FQYW01000007.1"/>
</dbReference>
<name>A0A1M6C4S4_9FIRM</name>
<dbReference type="InterPro" id="IPR008840">
    <property type="entry name" value="Sipho_Gp157"/>
</dbReference>
<evidence type="ECO:0000313" key="1">
    <source>
        <dbReference type="EMBL" id="SHI56019.1"/>
    </source>
</evidence>
<dbReference type="EMBL" id="FQYW01000007">
    <property type="protein sequence ID" value="SHI56019.1"/>
    <property type="molecule type" value="Genomic_DNA"/>
</dbReference>
<protein>
    <submittedName>
        <fullName evidence="1">Virus Gp157</fullName>
    </submittedName>
</protein>
<gene>
    <name evidence="1" type="ORF">SAMN02745671_01001</name>
</gene>
<dbReference type="Proteomes" id="UP000191240">
    <property type="component" value="Unassembled WGS sequence"/>
</dbReference>